<dbReference type="EMBL" id="KN823332">
    <property type="protein sequence ID" value="KIO17905.1"/>
    <property type="molecule type" value="Genomic_DNA"/>
</dbReference>
<evidence type="ECO:0000313" key="1">
    <source>
        <dbReference type="EMBL" id="KIO17905.1"/>
    </source>
</evidence>
<organism evidence="1 2">
    <name type="scientific">Tulasnella calospora MUT 4182</name>
    <dbReference type="NCBI Taxonomy" id="1051891"/>
    <lineage>
        <taxon>Eukaryota</taxon>
        <taxon>Fungi</taxon>
        <taxon>Dikarya</taxon>
        <taxon>Basidiomycota</taxon>
        <taxon>Agaricomycotina</taxon>
        <taxon>Agaricomycetes</taxon>
        <taxon>Cantharellales</taxon>
        <taxon>Tulasnellaceae</taxon>
        <taxon>Tulasnella</taxon>
    </lineage>
</organism>
<reference evidence="2" key="2">
    <citation type="submission" date="2015-01" db="EMBL/GenBank/DDBJ databases">
        <title>Evolutionary Origins and Diversification of the Mycorrhizal Mutualists.</title>
        <authorList>
            <consortium name="DOE Joint Genome Institute"/>
            <consortium name="Mycorrhizal Genomics Consortium"/>
            <person name="Kohler A."/>
            <person name="Kuo A."/>
            <person name="Nagy L.G."/>
            <person name="Floudas D."/>
            <person name="Copeland A."/>
            <person name="Barry K.W."/>
            <person name="Cichocki N."/>
            <person name="Veneault-Fourrey C."/>
            <person name="LaButti K."/>
            <person name="Lindquist E.A."/>
            <person name="Lipzen A."/>
            <person name="Lundell T."/>
            <person name="Morin E."/>
            <person name="Murat C."/>
            <person name="Riley R."/>
            <person name="Ohm R."/>
            <person name="Sun H."/>
            <person name="Tunlid A."/>
            <person name="Henrissat B."/>
            <person name="Grigoriev I.V."/>
            <person name="Hibbett D.S."/>
            <person name="Martin F."/>
        </authorList>
    </citation>
    <scope>NUCLEOTIDE SEQUENCE [LARGE SCALE GENOMIC DNA]</scope>
    <source>
        <strain evidence="2">MUT 4182</strain>
    </source>
</reference>
<gene>
    <name evidence="1" type="ORF">M407DRAFT_32419</name>
</gene>
<sequence>MVDEVQTTPVANKIRDMAVSEGTAAVDGLKDASGAGLQASDDEDDPTTAMGAKSMLYRIVLSSITLYLLTQSWNDGLPPQTRLWVTRAEAWRYVIVGLVSELVCF</sequence>
<accession>A0A0C3PT23</accession>
<proteinExistence type="predicted"/>
<dbReference type="HOGENOM" id="CLU_2238607_0_0_1"/>
<dbReference type="AlphaFoldDB" id="A0A0C3PT23"/>
<dbReference type="Proteomes" id="UP000054248">
    <property type="component" value="Unassembled WGS sequence"/>
</dbReference>
<evidence type="ECO:0000313" key="2">
    <source>
        <dbReference type="Proteomes" id="UP000054248"/>
    </source>
</evidence>
<name>A0A0C3PT23_9AGAM</name>
<protein>
    <submittedName>
        <fullName evidence="1">Uncharacterized protein</fullName>
    </submittedName>
</protein>
<keyword evidence="2" id="KW-1185">Reference proteome</keyword>
<reference evidence="1 2" key="1">
    <citation type="submission" date="2014-04" db="EMBL/GenBank/DDBJ databases">
        <authorList>
            <consortium name="DOE Joint Genome Institute"/>
            <person name="Kuo A."/>
            <person name="Girlanda M."/>
            <person name="Perotto S."/>
            <person name="Kohler A."/>
            <person name="Nagy L.G."/>
            <person name="Floudas D."/>
            <person name="Copeland A."/>
            <person name="Barry K.W."/>
            <person name="Cichocki N."/>
            <person name="Veneault-Fourrey C."/>
            <person name="LaButti K."/>
            <person name="Lindquist E.A."/>
            <person name="Lipzen A."/>
            <person name="Lundell T."/>
            <person name="Morin E."/>
            <person name="Murat C."/>
            <person name="Sun H."/>
            <person name="Tunlid A."/>
            <person name="Henrissat B."/>
            <person name="Grigoriev I.V."/>
            <person name="Hibbett D.S."/>
            <person name="Martin F."/>
            <person name="Nordberg H.P."/>
            <person name="Cantor M.N."/>
            <person name="Hua S.X."/>
        </authorList>
    </citation>
    <scope>NUCLEOTIDE SEQUENCE [LARGE SCALE GENOMIC DNA]</scope>
    <source>
        <strain evidence="1 2">MUT 4182</strain>
    </source>
</reference>